<dbReference type="EMBL" id="FMAI01000059">
    <property type="protein sequence ID" value="SCB55893.1"/>
    <property type="molecule type" value="Genomic_DNA"/>
</dbReference>
<dbReference type="AlphaFoldDB" id="A0A1C3XUE5"/>
<evidence type="ECO:0000313" key="1">
    <source>
        <dbReference type="EMBL" id="SCB55893.1"/>
    </source>
</evidence>
<reference evidence="2" key="1">
    <citation type="submission" date="2016-08" db="EMBL/GenBank/DDBJ databases">
        <authorList>
            <person name="Varghese N."/>
            <person name="Submissions Spin"/>
        </authorList>
    </citation>
    <scope>NUCLEOTIDE SEQUENCE [LARGE SCALE GENOMIC DNA]</scope>
    <source>
        <strain evidence="2">ERR11</strain>
    </source>
</reference>
<accession>A0A1C3XUE5</accession>
<gene>
    <name evidence="1" type="ORF">GA0061098_10597</name>
</gene>
<name>A0A1C3XUE5_9BRAD</name>
<evidence type="ECO:0000313" key="2">
    <source>
        <dbReference type="Proteomes" id="UP000199184"/>
    </source>
</evidence>
<keyword evidence="2" id="KW-1185">Reference proteome</keyword>
<dbReference type="Proteomes" id="UP000199184">
    <property type="component" value="Unassembled WGS sequence"/>
</dbReference>
<proteinExistence type="predicted"/>
<organism evidence="1 2">
    <name type="scientific">Bradyrhizobium shewense</name>
    <dbReference type="NCBI Taxonomy" id="1761772"/>
    <lineage>
        <taxon>Bacteria</taxon>
        <taxon>Pseudomonadati</taxon>
        <taxon>Pseudomonadota</taxon>
        <taxon>Alphaproteobacteria</taxon>
        <taxon>Hyphomicrobiales</taxon>
        <taxon>Nitrobacteraceae</taxon>
        <taxon>Bradyrhizobium</taxon>
    </lineage>
</organism>
<protein>
    <submittedName>
        <fullName evidence="1">Uncharacterized protein</fullName>
    </submittedName>
</protein>
<sequence length="123" mass="14037">MKKSSSRLANQSKRQRVRLRPAGFGATALRELRSARHYEGLPKLAYPFHDRDVVVTSCGRLCLHRKRINISLVLAGQKLGIKEVDEGIWLVSFMHYDLGYFDLEQKTLQPLDNPFGTRLSPIS</sequence>